<reference evidence="1" key="2">
    <citation type="submission" date="2015-07" db="EMBL/GenBank/DDBJ databases">
        <title>Plasmids, circular viruses and viroids from rat gut.</title>
        <authorList>
            <person name="Jorgensen T.J."/>
            <person name="Hansen M.A."/>
            <person name="Xu Z."/>
            <person name="Tabak M.A."/>
            <person name="Sorensen S.J."/>
            <person name="Hansen L.H."/>
        </authorList>
    </citation>
    <scope>NUCLEOTIDE SEQUENCE</scope>
    <source>
        <strain evidence="1">RGFK1542</strain>
    </source>
</reference>
<dbReference type="EMBL" id="LN854076">
    <property type="protein sequence ID" value="CRY97425.1"/>
    <property type="molecule type" value="Genomic_DNA"/>
</dbReference>
<accession>A0A0H5Q7Q1</accession>
<protein>
    <submittedName>
        <fullName evidence="1">Uncharacterized protein</fullName>
    </submittedName>
</protein>
<name>A0A0H5Q7Q1_9ZZZZ</name>
<dbReference type="AlphaFoldDB" id="A0A0H5Q7Q1"/>
<reference evidence="1" key="1">
    <citation type="submission" date="2015-06" db="EMBL/GenBank/DDBJ databases">
        <authorList>
            <person name="Joergensen T."/>
        </authorList>
    </citation>
    <scope>NUCLEOTIDE SEQUENCE</scope>
    <source>
        <strain evidence="1">RGFK1542</strain>
    </source>
</reference>
<evidence type="ECO:0000313" key="1">
    <source>
        <dbReference type="EMBL" id="CRY97425.1"/>
    </source>
</evidence>
<organism evidence="1">
    <name type="scientific">uncultured prokaryote</name>
    <dbReference type="NCBI Taxonomy" id="198431"/>
    <lineage>
        <taxon>unclassified sequences</taxon>
        <taxon>environmental samples</taxon>
    </lineage>
</organism>
<sequence length="246" mass="26937">MDNRRRSYTASNKRVTRKHFKRGFREFKRGWQPSLTMAGQGPHYRIDGPPQSILQKLRYTGTGALVTSAIAGNEQSIVYPLDPNAIASLLAPTGHQPTGWDQWQTLYSQARVRASRVRITFQANPATSNNNSIFFASTVLVPGASSGLVQYVDVAQDPRSKSGVGHSIGSGVTVHKHYNTLQMLAGAVDPTDDAYTITGTSAAPLFGSVVMIVRNGNNPQSMNGTYQIDIKFYMEFFAPINVPRST</sequence>
<proteinExistence type="predicted"/>